<accession>A0ABQ4DPJ0</accession>
<keyword evidence="5" id="KW-0046">Antibiotic resistance</keyword>
<evidence type="ECO:0000256" key="1">
    <source>
        <dbReference type="ARBA" id="ARBA00004141"/>
    </source>
</evidence>
<feature type="transmembrane region" description="Helical" evidence="6">
    <location>
        <begin position="121"/>
        <end position="142"/>
    </location>
</feature>
<evidence type="ECO:0000259" key="7">
    <source>
        <dbReference type="Pfam" id="PF01061"/>
    </source>
</evidence>
<dbReference type="Proteomes" id="UP000614741">
    <property type="component" value="Unassembled WGS sequence"/>
</dbReference>
<keyword evidence="3 6" id="KW-1133">Transmembrane helix</keyword>
<organism evidence="8 9">
    <name type="scientific">Cellulomonas phragmiteti</name>
    <dbReference type="NCBI Taxonomy" id="478780"/>
    <lineage>
        <taxon>Bacteria</taxon>
        <taxon>Bacillati</taxon>
        <taxon>Actinomycetota</taxon>
        <taxon>Actinomycetes</taxon>
        <taxon>Micrococcales</taxon>
        <taxon>Cellulomonadaceae</taxon>
        <taxon>Cellulomonas</taxon>
    </lineage>
</organism>
<feature type="transmembrane region" description="Helical" evidence="6">
    <location>
        <begin position="30"/>
        <end position="51"/>
    </location>
</feature>
<feature type="transmembrane region" description="Helical" evidence="6">
    <location>
        <begin position="148"/>
        <end position="169"/>
    </location>
</feature>
<evidence type="ECO:0000256" key="5">
    <source>
        <dbReference type="ARBA" id="ARBA00023251"/>
    </source>
</evidence>
<evidence type="ECO:0000256" key="4">
    <source>
        <dbReference type="ARBA" id="ARBA00023136"/>
    </source>
</evidence>
<dbReference type="InterPro" id="IPR000412">
    <property type="entry name" value="ABC_2_transport"/>
</dbReference>
<gene>
    <name evidence="8" type="ORF">Cph01nite_30420</name>
</gene>
<evidence type="ECO:0000313" key="8">
    <source>
        <dbReference type="EMBL" id="GIG41280.1"/>
    </source>
</evidence>
<dbReference type="RefSeq" id="WP_203675573.1">
    <property type="nucleotide sequence ID" value="NZ_BONP01000023.1"/>
</dbReference>
<dbReference type="PANTHER" id="PTHR43229:SF2">
    <property type="entry name" value="NODULATION PROTEIN J"/>
    <property type="match status" value="1"/>
</dbReference>
<comment type="subcellular location">
    <subcellularLocation>
        <location evidence="1">Membrane</location>
        <topology evidence="1">Multi-pass membrane protein</topology>
    </subcellularLocation>
</comment>
<feature type="domain" description="ABC-2 type transporter transmembrane" evidence="7">
    <location>
        <begin position="23"/>
        <end position="222"/>
    </location>
</feature>
<dbReference type="Pfam" id="PF01061">
    <property type="entry name" value="ABC2_membrane"/>
    <property type="match status" value="1"/>
</dbReference>
<dbReference type="PIRSF" id="PIRSF006648">
    <property type="entry name" value="DrrB"/>
    <property type="match status" value="1"/>
</dbReference>
<feature type="transmembrane region" description="Helical" evidence="6">
    <location>
        <begin position="63"/>
        <end position="83"/>
    </location>
</feature>
<keyword evidence="4 6" id="KW-0472">Membrane</keyword>
<dbReference type="EMBL" id="BONP01000023">
    <property type="protein sequence ID" value="GIG41280.1"/>
    <property type="molecule type" value="Genomic_DNA"/>
</dbReference>
<evidence type="ECO:0000256" key="6">
    <source>
        <dbReference type="SAM" id="Phobius"/>
    </source>
</evidence>
<comment type="caution">
    <text evidence="8">The sequence shown here is derived from an EMBL/GenBank/DDBJ whole genome shotgun (WGS) entry which is preliminary data.</text>
</comment>
<evidence type="ECO:0000256" key="2">
    <source>
        <dbReference type="ARBA" id="ARBA00022692"/>
    </source>
</evidence>
<keyword evidence="2 6" id="KW-0812">Transmembrane</keyword>
<reference evidence="8 9" key="1">
    <citation type="submission" date="2021-01" db="EMBL/GenBank/DDBJ databases">
        <title>Whole genome shotgun sequence of Cellulomonas phragmiteti NBRC 110785.</title>
        <authorList>
            <person name="Komaki H."/>
            <person name="Tamura T."/>
        </authorList>
    </citation>
    <scope>NUCLEOTIDE SEQUENCE [LARGE SCALE GENOMIC DNA]</scope>
    <source>
        <strain evidence="8 9">NBRC 110785</strain>
    </source>
</reference>
<evidence type="ECO:0000256" key="3">
    <source>
        <dbReference type="ARBA" id="ARBA00022989"/>
    </source>
</evidence>
<sequence>MTVTPPPATADLRPWVALVRLHARYQFLETVRVPIAVIGNLLFPGLALLFFVVPQGAITTDPLASTAAIAQLGTFAVMSACLFTHGAGVAEDRAQPFDTFVRTLPARPGPRLAGRVVNGLLWAYLALTPLVLIGVLLTSATLTVPRALGAVAMVALVAVPFTLLGMAIGYAMSTKAALAVVQCVLFPLAFAGGLFMPPEMFPGWLDAISQGLPSRAARDLVVQVTTGIEGGALALPVLLAWTAVFAALAVAAVRRDEGRRFR</sequence>
<protein>
    <submittedName>
        <fullName evidence="8">ABC transporter</fullName>
    </submittedName>
</protein>
<evidence type="ECO:0000313" key="9">
    <source>
        <dbReference type="Proteomes" id="UP000614741"/>
    </source>
</evidence>
<keyword evidence="9" id="KW-1185">Reference proteome</keyword>
<dbReference type="InterPro" id="IPR013525">
    <property type="entry name" value="ABC2_TM"/>
</dbReference>
<feature type="transmembrane region" description="Helical" evidence="6">
    <location>
        <begin position="233"/>
        <end position="253"/>
    </location>
</feature>
<dbReference type="InterPro" id="IPR051784">
    <property type="entry name" value="Nod_factor_ABC_transporter"/>
</dbReference>
<proteinExistence type="predicted"/>
<feature type="transmembrane region" description="Helical" evidence="6">
    <location>
        <begin position="176"/>
        <end position="196"/>
    </location>
</feature>
<dbReference type="PANTHER" id="PTHR43229">
    <property type="entry name" value="NODULATION PROTEIN J"/>
    <property type="match status" value="1"/>
</dbReference>
<name>A0ABQ4DPJ0_9CELL</name>